<keyword evidence="5" id="KW-0496">Mitochondrion</keyword>
<evidence type="ECO:0000256" key="1">
    <source>
        <dbReference type="ARBA" id="ARBA00004173"/>
    </source>
</evidence>
<dbReference type="GO" id="GO:0005762">
    <property type="term" value="C:mitochondrial large ribosomal subunit"/>
    <property type="evidence" value="ECO:0007669"/>
    <property type="project" value="InterPro"/>
</dbReference>
<dbReference type="AlphaFoldDB" id="K3XAL9"/>
<evidence type="ECO:0000256" key="5">
    <source>
        <dbReference type="ARBA" id="ARBA00023128"/>
    </source>
</evidence>
<keyword evidence="6" id="KW-0687">Ribonucleoprotein</keyword>
<dbReference type="InterPro" id="IPR019189">
    <property type="entry name" value="Ribosomal_mL41"/>
</dbReference>
<reference evidence="8" key="2">
    <citation type="submission" date="2010-04" db="EMBL/GenBank/DDBJ databases">
        <authorList>
            <person name="Buell R."/>
            <person name="Hamilton J."/>
            <person name="Hostetler J."/>
        </authorList>
    </citation>
    <scope>NUCLEOTIDE SEQUENCE [LARGE SCALE GENOMIC DNA]</scope>
    <source>
        <strain evidence="8">DAOM:BR144</strain>
    </source>
</reference>
<reference evidence="7" key="3">
    <citation type="submission" date="2015-02" db="UniProtKB">
        <authorList>
            <consortium name="EnsemblProtists"/>
        </authorList>
    </citation>
    <scope>IDENTIFICATION</scope>
    <source>
        <strain evidence="7">DAOM BR144</strain>
    </source>
</reference>
<dbReference type="PANTHER" id="PTHR21338">
    <property type="entry name" value="MITOCHONDRIAL RIBOSOMAL PROTEIN L41"/>
    <property type="match status" value="1"/>
</dbReference>
<dbReference type="eggNOG" id="KOG4756">
    <property type="taxonomic scope" value="Eukaryota"/>
</dbReference>
<keyword evidence="8" id="KW-1185">Reference proteome</keyword>
<dbReference type="STRING" id="431595.K3XAL9"/>
<dbReference type="Proteomes" id="UP000019132">
    <property type="component" value="Unassembled WGS sequence"/>
</dbReference>
<dbReference type="GO" id="GO:0003735">
    <property type="term" value="F:structural constituent of ribosome"/>
    <property type="evidence" value="ECO:0007669"/>
    <property type="project" value="InterPro"/>
</dbReference>
<evidence type="ECO:0000256" key="6">
    <source>
        <dbReference type="ARBA" id="ARBA00023274"/>
    </source>
</evidence>
<keyword evidence="4" id="KW-0689">Ribosomal protein</keyword>
<protein>
    <submittedName>
        <fullName evidence="7">Uncharacterized protein</fullName>
    </submittedName>
</protein>
<accession>K3XAL9</accession>
<dbReference type="GO" id="GO:0006412">
    <property type="term" value="P:translation"/>
    <property type="evidence" value="ECO:0007669"/>
    <property type="project" value="TreeGrafter"/>
</dbReference>
<dbReference type="InParanoid" id="K3XAL9"/>
<name>K3XAL9_GLOUD</name>
<evidence type="ECO:0000256" key="3">
    <source>
        <dbReference type="ARBA" id="ARBA00022946"/>
    </source>
</evidence>
<comment type="subcellular location">
    <subcellularLocation>
        <location evidence="1">Mitochondrion</location>
    </subcellularLocation>
</comment>
<reference evidence="8" key="1">
    <citation type="journal article" date="2010" name="Genome Biol.">
        <title>Genome sequence of the necrotrophic plant pathogen Pythium ultimum reveals original pathogenicity mechanisms and effector repertoire.</title>
        <authorList>
            <person name="Levesque C.A."/>
            <person name="Brouwer H."/>
            <person name="Cano L."/>
            <person name="Hamilton J.P."/>
            <person name="Holt C."/>
            <person name="Huitema E."/>
            <person name="Raffaele S."/>
            <person name="Robideau G.P."/>
            <person name="Thines M."/>
            <person name="Win J."/>
            <person name="Zerillo M.M."/>
            <person name="Beakes G.W."/>
            <person name="Boore J.L."/>
            <person name="Busam D."/>
            <person name="Dumas B."/>
            <person name="Ferriera S."/>
            <person name="Fuerstenberg S.I."/>
            <person name="Gachon C.M."/>
            <person name="Gaulin E."/>
            <person name="Govers F."/>
            <person name="Grenville-Briggs L."/>
            <person name="Horner N."/>
            <person name="Hostetler J."/>
            <person name="Jiang R.H."/>
            <person name="Johnson J."/>
            <person name="Krajaejun T."/>
            <person name="Lin H."/>
            <person name="Meijer H.J."/>
            <person name="Moore B."/>
            <person name="Morris P."/>
            <person name="Phuntmart V."/>
            <person name="Puiu D."/>
            <person name="Shetty J."/>
            <person name="Stajich J.E."/>
            <person name="Tripathy S."/>
            <person name="Wawra S."/>
            <person name="van West P."/>
            <person name="Whitty B.R."/>
            <person name="Coutinho P.M."/>
            <person name="Henrissat B."/>
            <person name="Martin F."/>
            <person name="Thomas P.D."/>
            <person name="Tyler B.M."/>
            <person name="De Vries R.P."/>
            <person name="Kamoun S."/>
            <person name="Yandell M."/>
            <person name="Tisserat N."/>
            <person name="Buell C.R."/>
        </authorList>
    </citation>
    <scope>NUCLEOTIDE SEQUENCE</scope>
    <source>
        <strain evidence="8">DAOM:BR144</strain>
    </source>
</reference>
<dbReference type="HOGENOM" id="CLU_165860_1_0_1"/>
<evidence type="ECO:0000313" key="8">
    <source>
        <dbReference type="Proteomes" id="UP000019132"/>
    </source>
</evidence>
<dbReference type="EnsemblProtists" id="PYU1_T014268">
    <property type="protein sequence ID" value="PYU1_T014268"/>
    <property type="gene ID" value="PYU1_G014238"/>
</dbReference>
<dbReference type="PANTHER" id="PTHR21338:SF0">
    <property type="entry name" value="LARGE RIBOSOMAL SUBUNIT PROTEIN ML41"/>
    <property type="match status" value="1"/>
</dbReference>
<keyword evidence="3" id="KW-0809">Transit peptide</keyword>
<sequence>MGLLDGLITGMARSSKFGRSHSLRPLTSKRANRRFYKGNGCRNEGVHGKRGRYIVDSDKLLQLEVPDLTGFKLKAYVSPLTPNRRPVSQ</sequence>
<dbReference type="Pfam" id="PF09809">
    <property type="entry name" value="MRP-L27"/>
    <property type="match status" value="1"/>
</dbReference>
<evidence type="ECO:0000256" key="4">
    <source>
        <dbReference type="ARBA" id="ARBA00022980"/>
    </source>
</evidence>
<comment type="similarity">
    <text evidence="2">Belongs to the mitochondrion-specific ribosomal protein mL41 family.</text>
</comment>
<organism evidence="7 8">
    <name type="scientific">Globisporangium ultimum (strain ATCC 200006 / CBS 805.95 / DAOM BR144)</name>
    <name type="common">Pythium ultimum</name>
    <dbReference type="NCBI Taxonomy" id="431595"/>
    <lineage>
        <taxon>Eukaryota</taxon>
        <taxon>Sar</taxon>
        <taxon>Stramenopiles</taxon>
        <taxon>Oomycota</taxon>
        <taxon>Peronosporomycetes</taxon>
        <taxon>Pythiales</taxon>
        <taxon>Pythiaceae</taxon>
        <taxon>Globisporangium</taxon>
    </lineage>
</organism>
<dbReference type="EMBL" id="GL376600">
    <property type="status" value="NOT_ANNOTATED_CDS"/>
    <property type="molecule type" value="Genomic_DNA"/>
</dbReference>
<evidence type="ECO:0000256" key="2">
    <source>
        <dbReference type="ARBA" id="ARBA00010152"/>
    </source>
</evidence>
<dbReference type="OMA" id="CRNEGVH"/>
<dbReference type="VEuPathDB" id="FungiDB:PYU1_G014238"/>
<evidence type="ECO:0000313" key="7">
    <source>
        <dbReference type="EnsemblProtists" id="PYU1_T014268"/>
    </source>
</evidence>
<proteinExistence type="inferred from homology"/>